<dbReference type="GO" id="GO:0071555">
    <property type="term" value="P:cell wall organization"/>
    <property type="evidence" value="ECO:0007669"/>
    <property type="project" value="UniProtKB-UniRule"/>
</dbReference>
<dbReference type="CDD" id="cd16913">
    <property type="entry name" value="YkuD_like"/>
    <property type="match status" value="1"/>
</dbReference>
<comment type="caution">
    <text evidence="10">The sequence shown here is derived from an EMBL/GenBank/DDBJ whole genome shotgun (WGS) entry which is preliminary data.</text>
</comment>
<dbReference type="InterPro" id="IPR036366">
    <property type="entry name" value="PGBDSf"/>
</dbReference>
<proteinExistence type="inferred from homology"/>
<dbReference type="AlphaFoldDB" id="A0A0J1GYU4"/>
<sequence length="581" mass="66607">MYGICHTLVKGVRSRRAMTKLCILGLGALLVCLQSAMADDYTPQQPLSVKTTASQLQPDDLVTGDLLQQNQAREWIDQVASEIRTIRYVDQLADLYYGMGFVPLWQDTFAANEFEQQLKILAMSNVSTDFSQRYRQLRQFKKSNDWRQYDLLATDTLLAYMSYIEGLPAYGRGWLFGNGVDSRLPLPSEEALSRLYSEIELGRLHSFVSSFQPTDENYAQLLLAIKSLEESATKRWPAFYQPGIIRLGVRLRDPDGLITILESLGDLRDFEAQQLRAAGVRTYNIDLANAVKKFQQRHGLKVDGAIGPQTRQWLAISPQVRMRMLALNAQRARLWQQKSTSILVVNIPNYSMNLWLNNQHVLESKVIVGRPSRRTPVMTTKVASVVFNPYWNVPMSIMRKDILPKARRDRGYLHRNNFAVIRSWNSSEQIPIHTIDWRLMNAKSFPYRLRQKPGKRNALGRFKFNMPNDQAIYLHDTPAKALFAKETRAFSSGCVRVEQAADLARILLTHSGVSEQRVNQLKARTKTKTVGLQHKVVVHLIYQTAWVDREGAVNYRNDVYSYDDFVATSQKQELFTSIYTE</sequence>
<dbReference type="InterPro" id="IPR038063">
    <property type="entry name" value="Transpep_catalytic_dom"/>
</dbReference>
<dbReference type="InterPro" id="IPR023346">
    <property type="entry name" value="Lysozyme-like_dom_sf"/>
</dbReference>
<dbReference type="GO" id="GO:0008360">
    <property type="term" value="P:regulation of cell shape"/>
    <property type="evidence" value="ECO:0007669"/>
    <property type="project" value="UniProtKB-UniRule"/>
</dbReference>
<evidence type="ECO:0000313" key="10">
    <source>
        <dbReference type="EMBL" id="KLV04806.1"/>
    </source>
</evidence>
<dbReference type="GO" id="GO:0016740">
    <property type="term" value="F:transferase activity"/>
    <property type="evidence" value="ECO:0007669"/>
    <property type="project" value="UniProtKB-KW"/>
</dbReference>
<keyword evidence="5 7" id="KW-0573">Peptidoglycan synthesis</keyword>
<dbReference type="InterPro" id="IPR045380">
    <property type="entry name" value="LD_TPept_scaffold_dom"/>
</dbReference>
<evidence type="ECO:0000256" key="7">
    <source>
        <dbReference type="PROSITE-ProRule" id="PRU01373"/>
    </source>
</evidence>
<organism evidence="10 11">
    <name type="scientific">Photobacterium aquae</name>
    <dbReference type="NCBI Taxonomy" id="1195763"/>
    <lineage>
        <taxon>Bacteria</taxon>
        <taxon>Pseudomonadati</taxon>
        <taxon>Pseudomonadota</taxon>
        <taxon>Gammaproteobacteria</taxon>
        <taxon>Vibrionales</taxon>
        <taxon>Vibrionaceae</taxon>
        <taxon>Photobacterium</taxon>
    </lineage>
</organism>
<evidence type="ECO:0000313" key="11">
    <source>
        <dbReference type="Proteomes" id="UP000036097"/>
    </source>
</evidence>
<comment type="similarity">
    <text evidence="2">Belongs to the YkuD family.</text>
</comment>
<dbReference type="Gene3D" id="2.40.440.10">
    <property type="entry name" value="L,D-transpeptidase catalytic domain-like"/>
    <property type="match status" value="1"/>
</dbReference>
<keyword evidence="11" id="KW-1185">Reference proteome</keyword>
<protein>
    <submittedName>
        <fullName evidence="10">Peptidoglycan-binding protein</fullName>
    </submittedName>
</protein>
<evidence type="ECO:0000256" key="8">
    <source>
        <dbReference type="SAM" id="SignalP"/>
    </source>
</evidence>
<dbReference type="InterPro" id="IPR005490">
    <property type="entry name" value="LD_TPept_cat_dom"/>
</dbReference>
<name>A0A0J1GYU4_9GAMM</name>
<dbReference type="STRING" id="1195763.ABT56_13880"/>
<dbReference type="UniPathway" id="UPA00219"/>
<accession>A0A0J1GYU4</accession>
<evidence type="ECO:0000256" key="3">
    <source>
        <dbReference type="ARBA" id="ARBA00022679"/>
    </source>
</evidence>
<dbReference type="EMBL" id="LDOT01000020">
    <property type="protein sequence ID" value="KLV04806.1"/>
    <property type="molecule type" value="Genomic_DNA"/>
</dbReference>
<evidence type="ECO:0000256" key="4">
    <source>
        <dbReference type="ARBA" id="ARBA00022960"/>
    </source>
</evidence>
<dbReference type="Pfam" id="PF20142">
    <property type="entry name" value="Scaffold"/>
    <property type="match status" value="1"/>
</dbReference>
<feature type="active site" description="Nucleophile" evidence="7">
    <location>
        <position position="494"/>
    </location>
</feature>
<evidence type="ECO:0000256" key="1">
    <source>
        <dbReference type="ARBA" id="ARBA00004752"/>
    </source>
</evidence>
<keyword evidence="4 7" id="KW-0133">Cell shape</keyword>
<feature type="active site" description="Proton donor/acceptor" evidence="7">
    <location>
        <position position="475"/>
    </location>
</feature>
<dbReference type="PROSITE" id="PS52029">
    <property type="entry name" value="LD_TPASE"/>
    <property type="match status" value="1"/>
</dbReference>
<comment type="pathway">
    <text evidence="1 7">Cell wall biogenesis; peptidoglycan biosynthesis.</text>
</comment>
<feature type="chain" id="PRO_5005252048" evidence="8">
    <location>
        <begin position="39"/>
        <end position="581"/>
    </location>
</feature>
<gene>
    <name evidence="10" type="ORF">ABT56_13880</name>
</gene>
<evidence type="ECO:0000259" key="9">
    <source>
        <dbReference type="PROSITE" id="PS52029"/>
    </source>
</evidence>
<dbReference type="Gene3D" id="1.10.101.10">
    <property type="entry name" value="PGBD-like superfamily/PGBD"/>
    <property type="match status" value="1"/>
</dbReference>
<dbReference type="InterPro" id="IPR052905">
    <property type="entry name" value="LD-transpeptidase_YkuD-like"/>
</dbReference>
<dbReference type="PANTHER" id="PTHR41533">
    <property type="entry name" value="L,D-TRANSPEPTIDASE HI_1667-RELATED"/>
    <property type="match status" value="1"/>
</dbReference>
<feature type="domain" description="L,D-TPase catalytic" evidence="9">
    <location>
        <begin position="341"/>
        <end position="521"/>
    </location>
</feature>
<dbReference type="GO" id="GO:0009252">
    <property type="term" value="P:peptidoglycan biosynthetic process"/>
    <property type="evidence" value="ECO:0007669"/>
    <property type="project" value="UniProtKB-UniPathway"/>
</dbReference>
<feature type="signal peptide" evidence="8">
    <location>
        <begin position="1"/>
        <end position="38"/>
    </location>
</feature>
<evidence type="ECO:0000256" key="5">
    <source>
        <dbReference type="ARBA" id="ARBA00022984"/>
    </source>
</evidence>
<dbReference type="SUPFAM" id="SSF53955">
    <property type="entry name" value="Lysozyme-like"/>
    <property type="match status" value="1"/>
</dbReference>
<dbReference type="Proteomes" id="UP000036097">
    <property type="component" value="Unassembled WGS sequence"/>
</dbReference>
<dbReference type="PATRIC" id="fig|1195763.3.peg.2941"/>
<dbReference type="Pfam" id="PF01471">
    <property type="entry name" value="PG_binding_1"/>
    <property type="match status" value="1"/>
</dbReference>
<reference evidence="10 11" key="1">
    <citation type="submission" date="2015-05" db="EMBL/GenBank/DDBJ databases">
        <title>Photobacterium galathea sp. nov.</title>
        <authorList>
            <person name="Machado H."/>
            <person name="Gram L."/>
        </authorList>
    </citation>
    <scope>NUCLEOTIDE SEQUENCE [LARGE SCALE GENOMIC DNA]</scope>
    <source>
        <strain evidence="10 11">CGMCC 1.12159</strain>
    </source>
</reference>
<dbReference type="GO" id="GO:0004180">
    <property type="term" value="F:carboxypeptidase activity"/>
    <property type="evidence" value="ECO:0007669"/>
    <property type="project" value="UniProtKB-ARBA"/>
</dbReference>
<dbReference type="SUPFAM" id="SSF141523">
    <property type="entry name" value="L,D-transpeptidase catalytic domain-like"/>
    <property type="match status" value="1"/>
</dbReference>
<keyword evidence="6 7" id="KW-0961">Cell wall biogenesis/degradation</keyword>
<evidence type="ECO:0000256" key="6">
    <source>
        <dbReference type="ARBA" id="ARBA00023316"/>
    </source>
</evidence>
<keyword evidence="8" id="KW-0732">Signal</keyword>
<dbReference type="InterPro" id="IPR002477">
    <property type="entry name" value="Peptidoglycan-bd-like"/>
</dbReference>
<dbReference type="PANTHER" id="PTHR41533:SF1">
    <property type="entry name" value="L,D-TRANSPEPTIDASE YCBB-RELATED"/>
    <property type="match status" value="1"/>
</dbReference>
<dbReference type="Pfam" id="PF03734">
    <property type="entry name" value="YkuD"/>
    <property type="match status" value="1"/>
</dbReference>
<evidence type="ECO:0000256" key="2">
    <source>
        <dbReference type="ARBA" id="ARBA00005992"/>
    </source>
</evidence>
<keyword evidence="3" id="KW-0808">Transferase</keyword>